<dbReference type="PROSITE" id="PS51085">
    <property type="entry name" value="2FE2S_FER_2"/>
    <property type="match status" value="1"/>
</dbReference>
<dbReference type="CDD" id="cd02753">
    <property type="entry name" value="MopB_Formate-Dh-H"/>
    <property type="match status" value="1"/>
</dbReference>
<dbReference type="PROSITE" id="PS51669">
    <property type="entry name" value="4FE4S_MOW_BIS_MGD"/>
    <property type="match status" value="1"/>
</dbReference>
<proteinExistence type="inferred from homology"/>
<dbReference type="InterPro" id="IPR006656">
    <property type="entry name" value="Mopterin_OxRdtase"/>
</dbReference>
<dbReference type="SUPFAM" id="SSF53706">
    <property type="entry name" value="Formate dehydrogenase/DMSO reductase, domains 1-3"/>
    <property type="match status" value="1"/>
</dbReference>
<dbReference type="GO" id="GO:1990204">
    <property type="term" value="C:oxidoreductase complex"/>
    <property type="evidence" value="ECO:0007669"/>
    <property type="project" value="UniProtKB-ARBA"/>
</dbReference>
<dbReference type="NCBIfam" id="TIGR01591">
    <property type="entry name" value="Fdh-alpha"/>
    <property type="match status" value="1"/>
</dbReference>
<dbReference type="EMBL" id="FXAG01000010">
    <property type="protein sequence ID" value="SMF25179.1"/>
    <property type="molecule type" value="Genomic_DNA"/>
</dbReference>
<dbReference type="RefSeq" id="WP_085276418.1">
    <property type="nucleotide sequence ID" value="NZ_FXAG01000010.1"/>
</dbReference>
<evidence type="ECO:0000259" key="7">
    <source>
        <dbReference type="PROSITE" id="PS51085"/>
    </source>
</evidence>
<dbReference type="GO" id="GO:0046872">
    <property type="term" value="F:metal ion binding"/>
    <property type="evidence" value="ECO:0007669"/>
    <property type="project" value="UniProtKB-KW"/>
</dbReference>
<feature type="domain" description="4Fe-4S ferredoxin-type" evidence="8">
    <location>
        <begin position="175"/>
        <end position="204"/>
    </location>
</feature>
<keyword evidence="5" id="KW-0408">Iron</keyword>
<dbReference type="InterPro" id="IPR006657">
    <property type="entry name" value="MoPterin_dinucl-bd_dom"/>
</dbReference>
<evidence type="ECO:0000256" key="5">
    <source>
        <dbReference type="ARBA" id="ARBA00023004"/>
    </source>
</evidence>
<dbReference type="FunFam" id="3.30.70.20:FF:000035">
    <property type="entry name" value="Iron hydrogenase 1"/>
    <property type="match status" value="1"/>
</dbReference>
<dbReference type="GO" id="GO:0015942">
    <property type="term" value="P:formate metabolic process"/>
    <property type="evidence" value="ECO:0007669"/>
    <property type="project" value="InterPro"/>
</dbReference>
<accession>A0A1Y6BU39</accession>
<dbReference type="InterPro" id="IPR006963">
    <property type="entry name" value="Mopterin_OxRdtase_4Fe-4S_dom"/>
</dbReference>
<dbReference type="InterPro" id="IPR036010">
    <property type="entry name" value="2Fe-2S_ferredoxin-like_sf"/>
</dbReference>
<dbReference type="Pfam" id="PF04879">
    <property type="entry name" value="Molybdop_Fe4S4"/>
    <property type="match status" value="1"/>
</dbReference>
<keyword evidence="11" id="KW-1185">Reference proteome</keyword>
<protein>
    <submittedName>
        <fullName evidence="10">Formate dehydrogenase major subunit</fullName>
    </submittedName>
</protein>
<dbReference type="GO" id="GO:0003954">
    <property type="term" value="F:NADH dehydrogenase activity"/>
    <property type="evidence" value="ECO:0007669"/>
    <property type="project" value="TreeGrafter"/>
</dbReference>
<feature type="domain" description="2Fe-2S ferredoxin-type" evidence="7">
    <location>
        <begin position="1"/>
        <end position="77"/>
    </location>
</feature>
<dbReference type="Gene3D" id="2.40.40.20">
    <property type="match status" value="1"/>
</dbReference>
<keyword evidence="6" id="KW-0411">Iron-sulfur</keyword>
<dbReference type="Gene3D" id="2.20.25.90">
    <property type="entry name" value="ADC-like domains"/>
    <property type="match status" value="1"/>
</dbReference>
<dbReference type="GO" id="GO:0016020">
    <property type="term" value="C:membrane"/>
    <property type="evidence" value="ECO:0007669"/>
    <property type="project" value="TreeGrafter"/>
</dbReference>
<dbReference type="Proteomes" id="UP000192920">
    <property type="component" value="Unassembled WGS sequence"/>
</dbReference>
<dbReference type="PROSITE" id="PS00198">
    <property type="entry name" value="4FE4S_FER_1"/>
    <property type="match status" value="2"/>
</dbReference>
<dbReference type="InterPro" id="IPR017896">
    <property type="entry name" value="4Fe4S_Fe-S-bd"/>
</dbReference>
<evidence type="ECO:0000259" key="9">
    <source>
        <dbReference type="PROSITE" id="PS51669"/>
    </source>
</evidence>
<dbReference type="PANTHER" id="PTHR43105:SF10">
    <property type="entry name" value="NADH-QUINONE OXIDOREDUCTASE SUBUNIT G"/>
    <property type="match status" value="1"/>
</dbReference>
<dbReference type="GO" id="GO:0008863">
    <property type="term" value="F:formate dehydrogenase (NAD+) activity"/>
    <property type="evidence" value="ECO:0007669"/>
    <property type="project" value="InterPro"/>
</dbReference>
<dbReference type="InterPro" id="IPR001041">
    <property type="entry name" value="2Fe-2S_ferredoxin-type"/>
</dbReference>
<dbReference type="InterPro" id="IPR017900">
    <property type="entry name" value="4Fe4S_Fe_S_CS"/>
</dbReference>
<dbReference type="GO" id="GO:0043546">
    <property type="term" value="F:molybdopterin cofactor binding"/>
    <property type="evidence" value="ECO:0007669"/>
    <property type="project" value="InterPro"/>
</dbReference>
<dbReference type="CDD" id="cd00207">
    <property type="entry name" value="fer2"/>
    <property type="match status" value="1"/>
</dbReference>
<organism evidence="10 11">
    <name type="scientific">Pseudogulbenkiania subflava DSM 22618</name>
    <dbReference type="NCBI Taxonomy" id="1123014"/>
    <lineage>
        <taxon>Bacteria</taxon>
        <taxon>Pseudomonadati</taxon>
        <taxon>Pseudomonadota</taxon>
        <taxon>Betaproteobacteria</taxon>
        <taxon>Neisseriales</taxon>
        <taxon>Chromobacteriaceae</taxon>
        <taxon>Pseudogulbenkiania</taxon>
    </lineage>
</organism>
<dbReference type="Gene3D" id="3.40.228.10">
    <property type="entry name" value="Dimethylsulfoxide Reductase, domain 2"/>
    <property type="match status" value="1"/>
</dbReference>
<dbReference type="SUPFAM" id="SSF54862">
    <property type="entry name" value="4Fe-4S ferredoxins"/>
    <property type="match status" value="1"/>
</dbReference>
<evidence type="ECO:0000313" key="10">
    <source>
        <dbReference type="EMBL" id="SMF25179.1"/>
    </source>
</evidence>
<reference evidence="11" key="1">
    <citation type="submission" date="2017-04" db="EMBL/GenBank/DDBJ databases">
        <authorList>
            <person name="Varghese N."/>
            <person name="Submissions S."/>
        </authorList>
    </citation>
    <scope>NUCLEOTIDE SEQUENCE [LARGE SCALE GENOMIC DNA]</scope>
    <source>
        <strain evidence="11">DSM 22618</strain>
    </source>
</reference>
<dbReference type="CDD" id="cd00508">
    <property type="entry name" value="MopB_CT_Fdh-Nap-like"/>
    <property type="match status" value="1"/>
</dbReference>
<dbReference type="Pfam" id="PF00384">
    <property type="entry name" value="Molybdopterin"/>
    <property type="match status" value="1"/>
</dbReference>
<dbReference type="GO" id="GO:0051539">
    <property type="term" value="F:4 iron, 4 sulfur cluster binding"/>
    <property type="evidence" value="ECO:0007669"/>
    <property type="project" value="UniProtKB-KW"/>
</dbReference>
<evidence type="ECO:0000256" key="3">
    <source>
        <dbReference type="ARBA" id="ARBA00022723"/>
    </source>
</evidence>
<dbReference type="InterPro" id="IPR050123">
    <property type="entry name" value="Prok_molybdopt-oxidoreductase"/>
</dbReference>
<evidence type="ECO:0000259" key="8">
    <source>
        <dbReference type="PROSITE" id="PS51379"/>
    </source>
</evidence>
<dbReference type="Pfam" id="PF01568">
    <property type="entry name" value="Molydop_binding"/>
    <property type="match status" value="1"/>
</dbReference>
<evidence type="ECO:0000256" key="2">
    <source>
        <dbReference type="ARBA" id="ARBA00022485"/>
    </source>
</evidence>
<dbReference type="Gene3D" id="3.10.20.740">
    <property type="match status" value="1"/>
</dbReference>
<keyword evidence="3" id="KW-0479">Metal-binding</keyword>
<dbReference type="InterPro" id="IPR006478">
    <property type="entry name" value="Formate_DH_asu"/>
</dbReference>
<dbReference type="PIRSF" id="PIRSF036643">
    <property type="entry name" value="FDH_alpha"/>
    <property type="match status" value="1"/>
</dbReference>
<name>A0A1Y6BU39_9NEIS</name>
<comment type="similarity">
    <text evidence="1">In the C-terminal section; belongs to the prokaryotic molybdopterin-containing oxidoreductase family.</text>
</comment>
<keyword evidence="4" id="KW-0677">Repeat</keyword>
<gene>
    <name evidence="10" type="ORF">SAMN02745746_02164</name>
</gene>
<dbReference type="SMART" id="SM00926">
    <property type="entry name" value="Molybdop_Fe4S4"/>
    <property type="match status" value="1"/>
</dbReference>
<evidence type="ECO:0000256" key="1">
    <source>
        <dbReference type="ARBA" id="ARBA00007023"/>
    </source>
</evidence>
<keyword evidence="2" id="KW-0004">4Fe-4S</keyword>
<evidence type="ECO:0000256" key="4">
    <source>
        <dbReference type="ARBA" id="ARBA00022737"/>
    </source>
</evidence>
<evidence type="ECO:0000256" key="6">
    <source>
        <dbReference type="ARBA" id="ARBA00023014"/>
    </source>
</evidence>
<sequence>MLQLTIDGIVQSAAPGRLLDVLLQAGAEVPHLCHDLRLTPHGGCRLCLVEVDGEPRPVASCACQAEDGMVIRTDTPALRALRRTHLQLLAESYPPAAMEAEPQHPLHRLFAAYDVEPGGQLRDGLFLDDTHPYIGVDMTRCIDCQRCVRICEQLQGQFVWEAWQRGAALRIAPAHGATLLEGGCVSCGACVDSCPSGALYDKRVTVEVEGWTRTTCVYCAVGCQMEVGRRGARVVAVRPAASPVNRGHLCVKGRYAFEFNHSPERIAWPMIRDGEGWRRVSWDEALDFTAAKLRAIVAAHGADAIGVLGSARATNEENYLAQKFARVVLGTNNIDCCARVCHTPSAKALKTMLGTGAASNGFDDIELAGAFLICGANPTENHPVVGARIKQAVLNGARLVVIDPRRTELAGLADVHLAPRPGCNVPLFNAMAATLIEEDLLDHAFIGERVAGLDEFADFIVDYAPERVAMECGVSAADIRAAARLYAAGRPSMCLHGLGVTEHLQGTEGVMTLINLALLTGNLGRPGAGINPLRGQNNVQGAAHMGCDPATLPGGQSFKEAGARCASAWGAPLPERHGRNLLQMVDAAAAGELKAIWAFGYDIYLSLANVAETTRALSELELVIVQDLFLNETAKAFGSVFLPAASFLERDGTFMNSDRRVQRIRQVVPAPGEARPDWWIIQQLAARLGRAEGFDFAGPQAIWDEVRALWPEGAGLSYARLEHESLHWPCPDEQHPGTPVLYQSSFPVGQRATLAAIAYLPTPEQTDADYPLLLLTGRTLYQFNAGTLSNRTPDAVLRPADTLDMAPADATRLGLADATPVRVTSRYGEVVLPLRISRQVQPGQVFATFHGSEPLVNRLTSSIRDLQVQAPEYKVTAVRVTAASA</sequence>
<dbReference type="AlphaFoldDB" id="A0A1Y6BU39"/>
<dbReference type="GO" id="GO:0022904">
    <property type="term" value="P:respiratory electron transport chain"/>
    <property type="evidence" value="ECO:0007669"/>
    <property type="project" value="TreeGrafter"/>
</dbReference>
<feature type="domain" description="4Fe-4S Mo/W bis-MGD-type" evidence="9">
    <location>
        <begin position="209"/>
        <end position="264"/>
    </location>
</feature>
<dbReference type="Pfam" id="PF22117">
    <property type="entry name" value="Fer4_Nqo3"/>
    <property type="match status" value="1"/>
</dbReference>
<dbReference type="SUPFAM" id="SSF50692">
    <property type="entry name" value="ADC-like"/>
    <property type="match status" value="1"/>
</dbReference>
<dbReference type="PANTHER" id="PTHR43105">
    <property type="entry name" value="RESPIRATORY NITRATE REDUCTASE"/>
    <property type="match status" value="1"/>
</dbReference>
<dbReference type="STRING" id="1123014.SAMN02745746_02164"/>
<dbReference type="Gene3D" id="3.40.50.740">
    <property type="match status" value="1"/>
</dbReference>
<dbReference type="PROSITE" id="PS51379">
    <property type="entry name" value="4FE4S_FER_2"/>
    <property type="match status" value="2"/>
</dbReference>
<feature type="domain" description="4Fe-4S ferredoxin-type" evidence="8">
    <location>
        <begin position="132"/>
        <end position="161"/>
    </location>
</feature>
<dbReference type="InterPro" id="IPR041924">
    <property type="entry name" value="Formate_Dh-H_N"/>
</dbReference>
<dbReference type="Pfam" id="PF13510">
    <property type="entry name" value="Fer2_4"/>
    <property type="match status" value="1"/>
</dbReference>
<dbReference type="SUPFAM" id="SSF54292">
    <property type="entry name" value="2Fe-2S ferredoxin-like"/>
    <property type="match status" value="1"/>
</dbReference>
<dbReference type="InterPro" id="IPR009010">
    <property type="entry name" value="Asp_de-COase-like_dom_sf"/>
</dbReference>
<dbReference type="InterPro" id="IPR054351">
    <property type="entry name" value="NADH_UbQ_OxRdtase_ferredoxin"/>
</dbReference>
<dbReference type="Gene3D" id="3.30.70.20">
    <property type="match status" value="1"/>
</dbReference>
<evidence type="ECO:0000313" key="11">
    <source>
        <dbReference type="Proteomes" id="UP000192920"/>
    </source>
</evidence>